<keyword evidence="3" id="KW-1185">Reference proteome</keyword>
<name>Q6LGB7_PHOPR</name>
<evidence type="ECO:0000313" key="3">
    <source>
        <dbReference type="Proteomes" id="UP000000593"/>
    </source>
</evidence>
<proteinExistence type="predicted"/>
<evidence type="ECO:0000256" key="1">
    <source>
        <dbReference type="SAM" id="Phobius"/>
    </source>
</evidence>
<dbReference type="Proteomes" id="UP000000593">
    <property type="component" value="Chromosome 2"/>
</dbReference>
<dbReference type="KEGG" id="ppr:PBPRB1805"/>
<dbReference type="EMBL" id="CR378680">
    <property type="protein sequence ID" value="CAG23663.1"/>
    <property type="molecule type" value="Genomic_DNA"/>
</dbReference>
<dbReference type="AlphaFoldDB" id="Q6LGB7"/>
<keyword evidence="1" id="KW-0812">Transmembrane</keyword>
<gene>
    <name evidence="2" type="ordered locus">PBPRB1805</name>
</gene>
<reference evidence="3" key="1">
    <citation type="journal article" date="2005" name="Science">
        <title>Life at depth: Photobacterium profundum genome sequence and expression analysis.</title>
        <authorList>
            <person name="Vezzi A."/>
            <person name="Campanaro S."/>
            <person name="D'Angelo M."/>
            <person name="Simonato F."/>
            <person name="Vitulo N."/>
            <person name="Lauro F.M."/>
            <person name="Cestaro A."/>
            <person name="Malacrida G."/>
            <person name="Simionati B."/>
            <person name="Cannata N."/>
            <person name="Romualdi C."/>
            <person name="Bartlett D.H."/>
            <person name="Valle G."/>
        </authorList>
    </citation>
    <scope>NUCLEOTIDE SEQUENCE [LARGE SCALE GENOMIC DNA]</scope>
    <source>
        <strain evidence="3">ATCC BAA-1253 / SS9</strain>
    </source>
</reference>
<keyword evidence="1" id="KW-1133">Transmembrane helix</keyword>
<keyword evidence="1" id="KW-0472">Membrane</keyword>
<organism evidence="2 3">
    <name type="scientific">Photobacterium profundum (strain SS9)</name>
    <dbReference type="NCBI Taxonomy" id="298386"/>
    <lineage>
        <taxon>Bacteria</taxon>
        <taxon>Pseudomonadati</taxon>
        <taxon>Pseudomonadota</taxon>
        <taxon>Gammaproteobacteria</taxon>
        <taxon>Vibrionales</taxon>
        <taxon>Vibrionaceae</taxon>
        <taxon>Photobacterium</taxon>
    </lineage>
</organism>
<sequence>MLSHYQSRYQASCTWQRPASRYPIHSLRPDQIAMSDQNQHRSRRYRSVLYKTSWYLKYCRSVGHRKRDQSNHRQNWLILIATLVQVGEFGLFDQW</sequence>
<feature type="transmembrane region" description="Helical" evidence="1">
    <location>
        <begin position="75"/>
        <end position="92"/>
    </location>
</feature>
<protein>
    <submittedName>
        <fullName evidence="2">Uncharacterized protein</fullName>
    </submittedName>
</protein>
<evidence type="ECO:0000313" key="2">
    <source>
        <dbReference type="EMBL" id="CAG23663.1"/>
    </source>
</evidence>
<accession>Q6LGB7</accession>
<dbReference type="HOGENOM" id="CLU_2370383_0_0_6"/>